<name>S8FDS5_FOMSC</name>
<organism evidence="2 3">
    <name type="scientific">Fomitopsis schrenkii</name>
    <name type="common">Brown rot fungus</name>
    <dbReference type="NCBI Taxonomy" id="2126942"/>
    <lineage>
        <taxon>Eukaryota</taxon>
        <taxon>Fungi</taxon>
        <taxon>Dikarya</taxon>
        <taxon>Basidiomycota</taxon>
        <taxon>Agaricomycotina</taxon>
        <taxon>Agaricomycetes</taxon>
        <taxon>Polyporales</taxon>
        <taxon>Fomitopsis</taxon>
    </lineage>
</organism>
<evidence type="ECO:0000313" key="2">
    <source>
        <dbReference type="EMBL" id="EPS96619.1"/>
    </source>
</evidence>
<evidence type="ECO:0000313" key="3">
    <source>
        <dbReference type="Proteomes" id="UP000015241"/>
    </source>
</evidence>
<gene>
    <name evidence="2" type="ORF">FOMPIDRAFT_160933</name>
</gene>
<sequence length="108" mass="11398">MMLGPFQGERNPLQPRSTGQVVPLPSVPWPQELFSLIIPLILADCAGYHLLCAHSSSSVGHGDLASIGSELQALRPRNPRTPIYAFVPSTNAPGYHIGSGLQSAATPA</sequence>
<feature type="region of interest" description="Disordered" evidence="1">
    <location>
        <begin position="1"/>
        <end position="20"/>
    </location>
</feature>
<dbReference type="InParanoid" id="S8FDS5"/>
<dbReference type="AlphaFoldDB" id="S8FDS5"/>
<keyword evidence="3" id="KW-1185">Reference proteome</keyword>
<dbReference type="HOGENOM" id="CLU_2197033_0_0_1"/>
<proteinExistence type="predicted"/>
<protein>
    <submittedName>
        <fullName evidence="2">Uncharacterized protein</fullName>
    </submittedName>
</protein>
<reference evidence="2 3" key="1">
    <citation type="journal article" date="2012" name="Science">
        <title>The Paleozoic origin of enzymatic lignin decomposition reconstructed from 31 fungal genomes.</title>
        <authorList>
            <person name="Floudas D."/>
            <person name="Binder M."/>
            <person name="Riley R."/>
            <person name="Barry K."/>
            <person name="Blanchette R.A."/>
            <person name="Henrissat B."/>
            <person name="Martinez A.T."/>
            <person name="Otillar R."/>
            <person name="Spatafora J.W."/>
            <person name="Yadav J.S."/>
            <person name="Aerts A."/>
            <person name="Benoit I."/>
            <person name="Boyd A."/>
            <person name="Carlson A."/>
            <person name="Copeland A."/>
            <person name="Coutinho P.M."/>
            <person name="de Vries R.P."/>
            <person name="Ferreira P."/>
            <person name="Findley K."/>
            <person name="Foster B."/>
            <person name="Gaskell J."/>
            <person name="Glotzer D."/>
            <person name="Gorecki P."/>
            <person name="Heitman J."/>
            <person name="Hesse C."/>
            <person name="Hori C."/>
            <person name="Igarashi K."/>
            <person name="Jurgens J.A."/>
            <person name="Kallen N."/>
            <person name="Kersten P."/>
            <person name="Kohler A."/>
            <person name="Kuees U."/>
            <person name="Kumar T.K.A."/>
            <person name="Kuo A."/>
            <person name="LaButti K."/>
            <person name="Larrondo L.F."/>
            <person name="Lindquist E."/>
            <person name="Ling A."/>
            <person name="Lombard V."/>
            <person name="Lucas S."/>
            <person name="Lundell T."/>
            <person name="Martin R."/>
            <person name="McLaughlin D.J."/>
            <person name="Morgenstern I."/>
            <person name="Morin E."/>
            <person name="Murat C."/>
            <person name="Nagy L.G."/>
            <person name="Nolan M."/>
            <person name="Ohm R.A."/>
            <person name="Patyshakuliyeva A."/>
            <person name="Rokas A."/>
            <person name="Ruiz-Duenas F.J."/>
            <person name="Sabat G."/>
            <person name="Salamov A."/>
            <person name="Samejima M."/>
            <person name="Schmutz J."/>
            <person name="Slot J.C."/>
            <person name="St John F."/>
            <person name="Stenlid J."/>
            <person name="Sun H."/>
            <person name="Sun S."/>
            <person name="Syed K."/>
            <person name="Tsang A."/>
            <person name="Wiebenga A."/>
            <person name="Young D."/>
            <person name="Pisabarro A."/>
            <person name="Eastwood D.C."/>
            <person name="Martin F."/>
            <person name="Cullen D."/>
            <person name="Grigoriev I.V."/>
            <person name="Hibbett D.S."/>
        </authorList>
    </citation>
    <scope>NUCLEOTIDE SEQUENCE</scope>
    <source>
        <strain evidence="3">FP-58527</strain>
    </source>
</reference>
<accession>S8FDS5</accession>
<evidence type="ECO:0000256" key="1">
    <source>
        <dbReference type="SAM" id="MobiDB-lite"/>
    </source>
</evidence>
<dbReference type="EMBL" id="KE504186">
    <property type="protein sequence ID" value="EPS96619.1"/>
    <property type="molecule type" value="Genomic_DNA"/>
</dbReference>
<dbReference type="Proteomes" id="UP000015241">
    <property type="component" value="Unassembled WGS sequence"/>
</dbReference>